<dbReference type="AlphaFoldDB" id="G0J450"/>
<organism evidence="2 3">
    <name type="scientific">Cyclobacterium marinum (strain ATCC 25205 / DSM 745 / LMG 13164 / NCIMB 1802)</name>
    <name type="common">Flectobacillus marinus</name>
    <dbReference type="NCBI Taxonomy" id="880070"/>
    <lineage>
        <taxon>Bacteria</taxon>
        <taxon>Pseudomonadati</taxon>
        <taxon>Bacteroidota</taxon>
        <taxon>Cytophagia</taxon>
        <taxon>Cytophagales</taxon>
        <taxon>Cyclobacteriaceae</taxon>
        <taxon>Cyclobacterium</taxon>
    </lineage>
</organism>
<keyword evidence="3" id="KW-1185">Reference proteome</keyword>
<evidence type="ECO:0000313" key="2">
    <source>
        <dbReference type="EMBL" id="AEL26716.1"/>
    </source>
</evidence>
<feature type="transmembrane region" description="Helical" evidence="1">
    <location>
        <begin position="106"/>
        <end position="128"/>
    </location>
</feature>
<feature type="transmembrane region" description="Helical" evidence="1">
    <location>
        <begin position="65"/>
        <end position="85"/>
    </location>
</feature>
<dbReference type="EMBL" id="CP002955">
    <property type="protein sequence ID" value="AEL26716.1"/>
    <property type="molecule type" value="Genomic_DNA"/>
</dbReference>
<proteinExistence type="predicted"/>
<keyword evidence="1" id="KW-0812">Transmembrane</keyword>
<dbReference type="KEGG" id="cmr:Cycma_2986"/>
<evidence type="ECO:0000256" key="1">
    <source>
        <dbReference type="SAM" id="Phobius"/>
    </source>
</evidence>
<reference evidence="3" key="1">
    <citation type="submission" date="2011-07" db="EMBL/GenBank/DDBJ databases">
        <title>The complete genome of Cyclobacterium marinum DSM 745.</title>
        <authorList>
            <person name="Lucas S."/>
            <person name="Han J."/>
            <person name="Lapidus A."/>
            <person name="Bruce D."/>
            <person name="Goodwin L."/>
            <person name="Pitluck S."/>
            <person name="Peters L."/>
            <person name="Kyrpides N."/>
            <person name="Mavromatis K."/>
            <person name="Ivanova N."/>
            <person name="Ovchinnikova G."/>
            <person name="Chertkov O."/>
            <person name="Detter J.C."/>
            <person name="Tapia R."/>
            <person name="Han C."/>
            <person name="Land M."/>
            <person name="Hauser L."/>
            <person name="Markowitz V."/>
            <person name="Cheng J.-F."/>
            <person name="Hugenholtz P."/>
            <person name="Woyke T."/>
            <person name="Wu D."/>
            <person name="Tindall B."/>
            <person name="Schuetze A."/>
            <person name="Brambilla E."/>
            <person name="Klenk H.-P."/>
            <person name="Eisen J.A."/>
        </authorList>
    </citation>
    <scope>NUCLEOTIDE SEQUENCE [LARGE SCALE GENOMIC DNA]</scope>
    <source>
        <strain evidence="3">ATCC 25205 / DSM 745 / LMG 13164 / NCIMB 1802</strain>
    </source>
</reference>
<feature type="transmembrane region" description="Helical" evidence="1">
    <location>
        <begin position="29"/>
        <end position="53"/>
    </location>
</feature>
<gene>
    <name evidence="2" type="ordered locus">Cycma_2986</name>
</gene>
<name>G0J450_CYCMS</name>
<dbReference type="STRING" id="880070.Cycma_2986"/>
<keyword evidence="1" id="KW-0472">Membrane</keyword>
<dbReference type="HOGENOM" id="CLU_1882299_0_0_10"/>
<dbReference type="Proteomes" id="UP000001635">
    <property type="component" value="Chromosome"/>
</dbReference>
<protein>
    <submittedName>
        <fullName evidence="2">Uncharacterized protein</fullName>
    </submittedName>
</protein>
<keyword evidence="1" id="KW-1133">Transmembrane helix</keyword>
<evidence type="ECO:0000313" key="3">
    <source>
        <dbReference type="Proteomes" id="UP000001635"/>
    </source>
</evidence>
<sequence>MKKNLYTYLYWCFYSMVRKRAGDTSHQRAAVLFSISQFFWIVIIAIWTFVLLNNDEFTYLKSFDFRVLFAMIMLIIIGINYWILLREDRYIKINNFYIQSCSKRRAGLFGILIIILSFAVVIASGIALSKTINGW</sequence>
<accession>G0J450</accession>